<keyword evidence="1" id="KW-0934">Plastid</keyword>
<dbReference type="Gene3D" id="2.40.50.140">
    <property type="entry name" value="Nucleic acid-binding proteins"/>
    <property type="match status" value="1"/>
</dbReference>
<dbReference type="GeneID" id="58899401"/>
<evidence type="ECO:0000313" key="1">
    <source>
        <dbReference type="EMBL" id="QDP70421.1"/>
    </source>
</evidence>
<reference evidence="1" key="1">
    <citation type="journal article" date="2019" name="Mitochondrial DNA Part B Resour">
        <title>The complete chloroplast genome sequence of Zanthoxylum armatum.</title>
        <authorList>
            <person name="Wang Y."/>
            <person name="Hao J."/>
            <person name="Yuan X."/>
            <person name="Sima Y."/>
            <person name="Lu B."/>
        </authorList>
    </citation>
    <scope>NUCLEOTIDE SEQUENCE</scope>
</reference>
<dbReference type="InterPro" id="IPR012340">
    <property type="entry name" value="NA-bd_OB-fold"/>
</dbReference>
<keyword evidence="1" id="KW-0648">Protein biosynthesis</keyword>
<proteinExistence type="predicted"/>
<protein>
    <submittedName>
        <fullName evidence="1">Translation initiation factor 1</fullName>
    </submittedName>
</protein>
<dbReference type="EMBL" id="MN017131">
    <property type="protein sequence ID" value="QDP70421.1"/>
    <property type="molecule type" value="Genomic_DNA"/>
</dbReference>
<dbReference type="AlphaFoldDB" id="A0A7D0H3F0"/>
<gene>
    <name evidence="1" type="primary">infA</name>
</gene>
<dbReference type="SUPFAM" id="SSF50249">
    <property type="entry name" value="Nucleic acid-binding proteins"/>
    <property type="match status" value="1"/>
</dbReference>
<name>A0A7D0H3F0_9ROSI</name>
<organism evidence="1">
    <name type="scientific">Zanthoxylum armatum</name>
    <dbReference type="NCBI Taxonomy" id="67938"/>
    <lineage>
        <taxon>Eukaryota</taxon>
        <taxon>Viridiplantae</taxon>
        <taxon>Streptophyta</taxon>
        <taxon>Embryophyta</taxon>
        <taxon>Tracheophyta</taxon>
        <taxon>Spermatophyta</taxon>
        <taxon>Magnoliopsida</taxon>
        <taxon>eudicotyledons</taxon>
        <taxon>Gunneridae</taxon>
        <taxon>Pentapetalae</taxon>
        <taxon>rosids</taxon>
        <taxon>malvids</taxon>
        <taxon>Sapindales</taxon>
        <taxon>Rutaceae</taxon>
        <taxon>Zanthoxyloideae</taxon>
        <taxon>Zanthoxylum</taxon>
    </lineage>
</organism>
<accession>A0A7D0H3F0</accession>
<dbReference type="RefSeq" id="YP_009917114.1">
    <property type="nucleotide sequence ID" value="NC_050250.1"/>
</dbReference>
<sequence length="56" mass="6754">MGSVRWFRQLSKILGYVSGRIRPVFIHRLPVDIVKIEGSRYDSKGWRIIYRLHKRI</sequence>
<keyword evidence="1" id="KW-0396">Initiation factor</keyword>
<dbReference type="GO" id="GO:0003743">
    <property type="term" value="F:translation initiation factor activity"/>
    <property type="evidence" value="ECO:0007669"/>
    <property type="project" value="UniProtKB-KW"/>
</dbReference>
<geneLocation type="chloroplast" evidence="1"/>
<keyword evidence="1" id="KW-0150">Chloroplast</keyword>